<gene>
    <name evidence="1" type="ORF">NBR_LOCUS16367</name>
</gene>
<name>A0A0N4YHM1_NIPBR</name>
<evidence type="ECO:0000313" key="2">
    <source>
        <dbReference type="Proteomes" id="UP000271162"/>
    </source>
</evidence>
<evidence type="ECO:0000313" key="3">
    <source>
        <dbReference type="WBParaSite" id="NBR_0001636601-mRNA-1"/>
    </source>
</evidence>
<proteinExistence type="predicted"/>
<organism evidence="3">
    <name type="scientific">Nippostrongylus brasiliensis</name>
    <name type="common">Rat hookworm</name>
    <dbReference type="NCBI Taxonomy" id="27835"/>
    <lineage>
        <taxon>Eukaryota</taxon>
        <taxon>Metazoa</taxon>
        <taxon>Ecdysozoa</taxon>
        <taxon>Nematoda</taxon>
        <taxon>Chromadorea</taxon>
        <taxon>Rhabditida</taxon>
        <taxon>Rhabditina</taxon>
        <taxon>Rhabditomorpha</taxon>
        <taxon>Strongyloidea</taxon>
        <taxon>Heligmosomidae</taxon>
        <taxon>Nippostrongylus</taxon>
    </lineage>
</organism>
<dbReference type="Proteomes" id="UP000271162">
    <property type="component" value="Unassembled WGS sequence"/>
</dbReference>
<reference evidence="3" key="1">
    <citation type="submission" date="2017-02" db="UniProtKB">
        <authorList>
            <consortium name="WormBaseParasite"/>
        </authorList>
    </citation>
    <scope>IDENTIFICATION</scope>
</reference>
<dbReference type="WBParaSite" id="NBR_0001636601-mRNA-1">
    <property type="protein sequence ID" value="NBR_0001636601-mRNA-1"/>
    <property type="gene ID" value="NBR_0001636601"/>
</dbReference>
<dbReference type="EMBL" id="UYSL01022162">
    <property type="protein sequence ID" value="VDL79962.1"/>
    <property type="molecule type" value="Genomic_DNA"/>
</dbReference>
<dbReference type="AlphaFoldDB" id="A0A0N4YHM1"/>
<protein>
    <submittedName>
        <fullName evidence="3">Secreted protein</fullName>
    </submittedName>
</protein>
<keyword evidence="2" id="KW-1185">Reference proteome</keyword>
<reference evidence="1 2" key="2">
    <citation type="submission" date="2018-11" db="EMBL/GenBank/DDBJ databases">
        <authorList>
            <consortium name="Pathogen Informatics"/>
        </authorList>
    </citation>
    <scope>NUCLEOTIDE SEQUENCE [LARGE SCALE GENOMIC DNA]</scope>
</reference>
<evidence type="ECO:0000313" key="1">
    <source>
        <dbReference type="EMBL" id="VDL79962.1"/>
    </source>
</evidence>
<accession>A0A0N4YHM1</accession>
<sequence>MLTYALICSTRRFFLLCATQMRRDVILHKRGSLCKSHKALERCPPKFTWLYHTEPDFAAATDVSSERNGVAAARLQAASVKTTCRIVCSSNVRETRTMLRLCCIPERMILAVVTVDSD</sequence>